<dbReference type="Proteomes" id="UP000770661">
    <property type="component" value="Unassembled WGS sequence"/>
</dbReference>
<protein>
    <submittedName>
        <fullName evidence="2">Uncharacterized protein</fullName>
    </submittedName>
</protein>
<proteinExistence type="predicted"/>
<dbReference type="EMBL" id="JACEEZ010007460">
    <property type="protein sequence ID" value="KAG0724033.1"/>
    <property type="molecule type" value="Genomic_DNA"/>
</dbReference>
<evidence type="ECO:0000313" key="2">
    <source>
        <dbReference type="EMBL" id="KAG0724033.1"/>
    </source>
</evidence>
<feature type="region of interest" description="Disordered" evidence="1">
    <location>
        <begin position="510"/>
        <end position="529"/>
    </location>
</feature>
<evidence type="ECO:0000313" key="3">
    <source>
        <dbReference type="Proteomes" id="UP000770661"/>
    </source>
</evidence>
<sequence>MEQHLGGSAFYPKKTGHSKNAAPGFPWGEEILPSSPFTRGSGHPPIQGTGERSCAKNTTTYVPATNPPPLPHSAPLGRSHTPSGFLETSASNNSVHCWPTCAASSTPPQPTLPTPLGQHFSYGFPPISLTFPFPPKHSAGIMAATFFENWTCPSTTITSRPWLSSTHLHLYQGCVYTALSPPPFLPSLCPASPLSSHTPFNGTPLTSVAVGGRLLAVGAFPLQHRGNEVADAPPKINPLRGKHHPPPAALSTASAKLQKMPPVWDRSPTPPVHPHGSIPPQILPAPWIRKRPRLRCPSPAEDRHKLSLQPARLNLTPDPRLDVTLVITDNLTRESQGKGSHPQRAGVQSVQFDNGLLWGEEACMVWGDAASKGTEGEGTVICLGAKIALTLHFFRGPHAWGLCLYRELSTHLQTVGRRYMCADVCSSGKRWGAAGRCKTTEMRGLQYPGYYQPLPVAPKVCTQYRRRVGCEWVLSSREWHGFLAVPMQDANCYSPQNADIYTRGHKDARSYSTRHTGLSPGLWEEGRGGEPAVLEGLTTMAALPTQPTDHTATAPFTPPSKGNTKPSGGGEGSPRCRRATPRGVTTQPPDHTATAPLPPPSKGKTQTFTTGSPGKNCCGAVQTGLSDVDKKSGSKGCKEVAPNAKGVLLILVFHWRKTPLMNFSNPEGWSKRQLFKSGA</sequence>
<feature type="region of interest" description="Disordered" evidence="1">
    <location>
        <begin position="545"/>
        <end position="611"/>
    </location>
</feature>
<keyword evidence="3" id="KW-1185">Reference proteome</keyword>
<name>A0A8J4YCE1_CHIOP</name>
<evidence type="ECO:0000256" key="1">
    <source>
        <dbReference type="SAM" id="MobiDB-lite"/>
    </source>
</evidence>
<organism evidence="2 3">
    <name type="scientific">Chionoecetes opilio</name>
    <name type="common">Atlantic snow crab</name>
    <name type="synonym">Cancer opilio</name>
    <dbReference type="NCBI Taxonomy" id="41210"/>
    <lineage>
        <taxon>Eukaryota</taxon>
        <taxon>Metazoa</taxon>
        <taxon>Ecdysozoa</taxon>
        <taxon>Arthropoda</taxon>
        <taxon>Crustacea</taxon>
        <taxon>Multicrustacea</taxon>
        <taxon>Malacostraca</taxon>
        <taxon>Eumalacostraca</taxon>
        <taxon>Eucarida</taxon>
        <taxon>Decapoda</taxon>
        <taxon>Pleocyemata</taxon>
        <taxon>Brachyura</taxon>
        <taxon>Eubrachyura</taxon>
        <taxon>Majoidea</taxon>
        <taxon>Majidae</taxon>
        <taxon>Chionoecetes</taxon>
    </lineage>
</organism>
<dbReference type="AlphaFoldDB" id="A0A8J4YCE1"/>
<comment type="caution">
    <text evidence="2">The sequence shown here is derived from an EMBL/GenBank/DDBJ whole genome shotgun (WGS) entry which is preliminary data.</text>
</comment>
<accession>A0A8J4YCE1</accession>
<reference evidence="2" key="1">
    <citation type="submission" date="2020-07" db="EMBL/GenBank/DDBJ databases">
        <title>The High-quality genome of the commercially important snow crab, Chionoecetes opilio.</title>
        <authorList>
            <person name="Jeong J.-H."/>
            <person name="Ryu S."/>
        </authorList>
    </citation>
    <scope>NUCLEOTIDE SEQUENCE</scope>
    <source>
        <strain evidence="2">MADBK_172401_WGS</strain>
        <tissue evidence="2">Digestive gland</tissue>
    </source>
</reference>
<gene>
    <name evidence="2" type="ORF">GWK47_041480</name>
</gene>
<feature type="region of interest" description="Disordered" evidence="1">
    <location>
        <begin position="1"/>
        <end position="85"/>
    </location>
</feature>